<evidence type="ECO:0000256" key="2">
    <source>
        <dbReference type="ARBA" id="ARBA00022723"/>
    </source>
</evidence>
<sequence>MIICLAFLPPFTAIKAQSTLSMLRLTSRIMSGLVISLLLTLFSVSLAHDQAPLTDFRRPIQDNKGATWLEKYGSQIDQPFSGPLSFSHLTYARCLEDEAADFDIAILGMPFDTGVSYRPGARFGPYAIRSGSRRQKEGRGYTMSWSNNPYNSGIKILDCGDVPVSPFDNALAVDQMEVAYSTLLARTLANPQKVNPALTSAGHPRIVSLGGDHTIVLPILRALNKMYGQISVIHFDAHLDTWGSYPGQNTEQSRVTHGTFFYLAQEEGLISNSSIHAGIRCKLGGEQDLENDQAVGFQLISTDDIDDLGIPAIIKRIRDRVGDTPVYLSLDIDVIDPGLAPATGTPEAGGWTTREVKRIIRGLAGLNFVGADIVEVAPAYDNAEVTGVAAADLVHDFLSMFISEKPPSPRRVGPVTRDEL</sequence>
<dbReference type="PROSITE" id="PS01053">
    <property type="entry name" value="ARGINASE_1"/>
    <property type="match status" value="1"/>
</dbReference>
<dbReference type="PANTHER" id="PTHR11358:SF26">
    <property type="entry name" value="GUANIDINO ACID HYDROLASE, MITOCHONDRIAL"/>
    <property type="match status" value="1"/>
</dbReference>
<dbReference type="InterPro" id="IPR006035">
    <property type="entry name" value="Ureohydrolase"/>
</dbReference>
<proteinExistence type="inferred from homology"/>
<dbReference type="PRINTS" id="PR00116">
    <property type="entry name" value="ARGINASE"/>
</dbReference>
<dbReference type="EMBL" id="JBANRG010000006">
    <property type="protein sequence ID" value="KAK7465518.1"/>
    <property type="molecule type" value="Genomic_DNA"/>
</dbReference>
<evidence type="ECO:0000256" key="1">
    <source>
        <dbReference type="ARBA" id="ARBA00009227"/>
    </source>
</evidence>
<evidence type="ECO:0008006" key="7">
    <source>
        <dbReference type="Google" id="ProtNLM"/>
    </source>
</evidence>
<dbReference type="CDD" id="cd11592">
    <property type="entry name" value="Agmatinase_PAH"/>
    <property type="match status" value="1"/>
</dbReference>
<dbReference type="SUPFAM" id="SSF52768">
    <property type="entry name" value="Arginase/deacetylase"/>
    <property type="match status" value="1"/>
</dbReference>
<comment type="caution">
    <text evidence="5">The sequence shown here is derived from an EMBL/GenBank/DDBJ whole genome shotgun (WGS) entry which is preliminary data.</text>
</comment>
<evidence type="ECO:0000313" key="5">
    <source>
        <dbReference type="EMBL" id="KAK7465518.1"/>
    </source>
</evidence>
<accession>A0ABR1JQ75</accession>
<dbReference type="Proteomes" id="UP001498398">
    <property type="component" value="Unassembled WGS sequence"/>
</dbReference>
<evidence type="ECO:0000256" key="4">
    <source>
        <dbReference type="RuleBase" id="RU003684"/>
    </source>
</evidence>
<gene>
    <name evidence="5" type="ORF">VKT23_005492</name>
</gene>
<organism evidence="5 6">
    <name type="scientific">Marasmiellus scandens</name>
    <dbReference type="NCBI Taxonomy" id="2682957"/>
    <lineage>
        <taxon>Eukaryota</taxon>
        <taxon>Fungi</taxon>
        <taxon>Dikarya</taxon>
        <taxon>Basidiomycota</taxon>
        <taxon>Agaricomycotina</taxon>
        <taxon>Agaricomycetes</taxon>
        <taxon>Agaricomycetidae</taxon>
        <taxon>Agaricales</taxon>
        <taxon>Marasmiineae</taxon>
        <taxon>Omphalotaceae</taxon>
        <taxon>Marasmiellus</taxon>
    </lineage>
</organism>
<protein>
    <recommendedName>
        <fullName evidence="7">Agmatinase</fullName>
    </recommendedName>
</protein>
<keyword evidence="3 4" id="KW-0378">Hydrolase</keyword>
<reference evidence="5 6" key="1">
    <citation type="submission" date="2024-01" db="EMBL/GenBank/DDBJ databases">
        <title>A draft genome for the cacao thread blight pathogen Marasmiellus scandens.</title>
        <authorList>
            <person name="Baruah I.K."/>
            <person name="Leung J."/>
            <person name="Bukari Y."/>
            <person name="Amoako-Attah I."/>
            <person name="Meinhardt L.W."/>
            <person name="Bailey B.A."/>
            <person name="Cohen S.P."/>
        </authorList>
    </citation>
    <scope>NUCLEOTIDE SEQUENCE [LARGE SCALE GENOMIC DNA]</scope>
    <source>
        <strain evidence="5 6">GH-19</strain>
    </source>
</reference>
<dbReference type="Gene3D" id="3.40.800.10">
    <property type="entry name" value="Ureohydrolase domain"/>
    <property type="match status" value="1"/>
</dbReference>
<dbReference type="InterPro" id="IPR023696">
    <property type="entry name" value="Ureohydrolase_dom_sf"/>
</dbReference>
<keyword evidence="2" id="KW-0479">Metal-binding</keyword>
<dbReference type="PROSITE" id="PS51409">
    <property type="entry name" value="ARGINASE_2"/>
    <property type="match status" value="1"/>
</dbReference>
<comment type="similarity">
    <text evidence="1">Belongs to the arginase family. Agmatinase subfamily.</text>
</comment>
<evidence type="ECO:0000256" key="3">
    <source>
        <dbReference type="ARBA" id="ARBA00022801"/>
    </source>
</evidence>
<evidence type="ECO:0000313" key="6">
    <source>
        <dbReference type="Proteomes" id="UP001498398"/>
    </source>
</evidence>
<dbReference type="PANTHER" id="PTHR11358">
    <property type="entry name" value="ARGINASE/AGMATINASE"/>
    <property type="match status" value="1"/>
</dbReference>
<name>A0ABR1JQ75_9AGAR</name>
<dbReference type="Pfam" id="PF00491">
    <property type="entry name" value="Arginase"/>
    <property type="match status" value="1"/>
</dbReference>
<dbReference type="InterPro" id="IPR020855">
    <property type="entry name" value="Ureohydrolase_Mn_BS"/>
</dbReference>
<keyword evidence="6" id="KW-1185">Reference proteome</keyword>